<dbReference type="Pfam" id="PF05685">
    <property type="entry name" value="Uma2"/>
    <property type="match status" value="1"/>
</dbReference>
<feature type="domain" description="Putative restriction endonuclease" evidence="1">
    <location>
        <begin position="35"/>
        <end position="201"/>
    </location>
</feature>
<proteinExistence type="predicted"/>
<dbReference type="eggNOG" id="COG4636">
    <property type="taxonomic scope" value="Bacteria"/>
</dbReference>
<gene>
    <name evidence="2" type="ordered locus">Rcas_1953</name>
</gene>
<accession>A7NKM2</accession>
<dbReference type="InterPro" id="IPR008538">
    <property type="entry name" value="Uma2"/>
</dbReference>
<dbReference type="KEGG" id="rca:Rcas_1953"/>
<keyword evidence="3" id="KW-1185">Reference proteome</keyword>
<dbReference type="RefSeq" id="WP_012120466.1">
    <property type="nucleotide sequence ID" value="NC_009767.1"/>
</dbReference>
<dbReference type="Gene3D" id="3.90.1570.10">
    <property type="entry name" value="tt1808, chain A"/>
    <property type="match status" value="1"/>
</dbReference>
<dbReference type="OrthoDB" id="152173at2"/>
<reference evidence="2 3" key="1">
    <citation type="submission" date="2007-08" db="EMBL/GenBank/DDBJ databases">
        <title>Complete sequence of Roseiflexus castenholzii DSM 13941.</title>
        <authorList>
            <consortium name="US DOE Joint Genome Institute"/>
            <person name="Copeland A."/>
            <person name="Lucas S."/>
            <person name="Lapidus A."/>
            <person name="Barry K."/>
            <person name="Glavina del Rio T."/>
            <person name="Dalin E."/>
            <person name="Tice H."/>
            <person name="Pitluck S."/>
            <person name="Thompson L.S."/>
            <person name="Brettin T."/>
            <person name="Bruce D."/>
            <person name="Detter J.C."/>
            <person name="Han C."/>
            <person name="Tapia R."/>
            <person name="Schmutz J."/>
            <person name="Larimer F."/>
            <person name="Land M."/>
            <person name="Hauser L."/>
            <person name="Kyrpides N."/>
            <person name="Mikhailova N."/>
            <person name="Bryant D.A."/>
            <person name="Hanada S."/>
            <person name="Tsukatani Y."/>
            <person name="Richardson P."/>
        </authorList>
    </citation>
    <scope>NUCLEOTIDE SEQUENCE [LARGE SCALE GENOMIC DNA]</scope>
    <source>
        <strain evidence="3">DSM 13941 / HLO8</strain>
    </source>
</reference>
<dbReference type="STRING" id="383372.Rcas_1953"/>
<evidence type="ECO:0000313" key="3">
    <source>
        <dbReference type="Proteomes" id="UP000000263"/>
    </source>
</evidence>
<evidence type="ECO:0000259" key="1">
    <source>
        <dbReference type="Pfam" id="PF05685"/>
    </source>
</evidence>
<dbReference type="InterPro" id="IPR012296">
    <property type="entry name" value="Nuclease_put_TT1808"/>
</dbReference>
<dbReference type="CDD" id="cd06260">
    <property type="entry name" value="DUF820-like"/>
    <property type="match status" value="1"/>
</dbReference>
<dbReference type="EMBL" id="CP000804">
    <property type="protein sequence ID" value="ABU58042.1"/>
    <property type="molecule type" value="Genomic_DNA"/>
</dbReference>
<name>A7NKM2_ROSCS</name>
<dbReference type="PANTHER" id="PTHR35400:SF3">
    <property type="entry name" value="SLL1072 PROTEIN"/>
    <property type="match status" value="1"/>
</dbReference>
<dbReference type="HOGENOM" id="CLU_100183_0_0_0"/>
<organism evidence="2 3">
    <name type="scientific">Roseiflexus castenholzii (strain DSM 13941 / HLO8)</name>
    <dbReference type="NCBI Taxonomy" id="383372"/>
    <lineage>
        <taxon>Bacteria</taxon>
        <taxon>Bacillati</taxon>
        <taxon>Chloroflexota</taxon>
        <taxon>Chloroflexia</taxon>
        <taxon>Chloroflexales</taxon>
        <taxon>Roseiflexineae</taxon>
        <taxon>Roseiflexaceae</taxon>
        <taxon>Roseiflexus</taxon>
    </lineage>
</organism>
<dbReference type="Proteomes" id="UP000000263">
    <property type="component" value="Chromosome"/>
</dbReference>
<protein>
    <recommendedName>
        <fullName evidence="1">Putative restriction endonuclease domain-containing protein</fullName>
    </recommendedName>
</protein>
<dbReference type="InterPro" id="IPR011335">
    <property type="entry name" value="Restrct_endonuc-II-like"/>
</dbReference>
<dbReference type="PANTHER" id="PTHR35400">
    <property type="entry name" value="SLR1083 PROTEIN"/>
    <property type="match status" value="1"/>
</dbReference>
<sequence>MSVDLEIATHTPAGIPAARPPLHSGDRLTRVEFARRYGLHPDIKKAELIDGVVYVASPVRHRQHGKIHLLLATWLGVYGASTPGVDGSDNATVRLDFENEHQPDALLRLEPHHGGRSRVTGDDYIEGPPDLIVEIAASSAAYDLHDKKRVYARVGVREYLVAQAYEQRVDWWELREGVFTPLPLEADGTLRSRVFPGLWLDPAALWAGDAAALLATLQRGLADPTHAAFVERLRTSAGEQE</sequence>
<dbReference type="AlphaFoldDB" id="A7NKM2"/>
<dbReference type="SUPFAM" id="SSF52980">
    <property type="entry name" value="Restriction endonuclease-like"/>
    <property type="match status" value="1"/>
</dbReference>
<evidence type="ECO:0000313" key="2">
    <source>
        <dbReference type="EMBL" id="ABU58042.1"/>
    </source>
</evidence>